<accession>A0A918WSB9</accession>
<organism evidence="2 3">
    <name type="scientific">Streptomyces finlayi</name>
    <dbReference type="NCBI Taxonomy" id="67296"/>
    <lineage>
        <taxon>Bacteria</taxon>
        <taxon>Bacillati</taxon>
        <taxon>Actinomycetota</taxon>
        <taxon>Actinomycetes</taxon>
        <taxon>Kitasatosporales</taxon>
        <taxon>Streptomycetaceae</taxon>
        <taxon>Streptomyces</taxon>
    </lineage>
</organism>
<comment type="caution">
    <text evidence="2">The sequence shown here is derived from an EMBL/GenBank/DDBJ whole genome shotgun (WGS) entry which is preliminary data.</text>
</comment>
<reference evidence="2" key="1">
    <citation type="journal article" date="2014" name="Int. J. Syst. Evol. Microbiol.">
        <title>Complete genome sequence of Corynebacterium casei LMG S-19264T (=DSM 44701T), isolated from a smear-ripened cheese.</title>
        <authorList>
            <consortium name="US DOE Joint Genome Institute (JGI-PGF)"/>
            <person name="Walter F."/>
            <person name="Albersmeier A."/>
            <person name="Kalinowski J."/>
            <person name="Ruckert C."/>
        </authorList>
    </citation>
    <scope>NUCLEOTIDE SEQUENCE</scope>
    <source>
        <strain evidence="2">JCM 4637</strain>
    </source>
</reference>
<proteinExistence type="predicted"/>
<dbReference type="EMBL" id="BMVC01000001">
    <property type="protein sequence ID" value="GHC77775.1"/>
    <property type="molecule type" value="Genomic_DNA"/>
</dbReference>
<dbReference type="AlphaFoldDB" id="A0A918WSB9"/>
<gene>
    <name evidence="2" type="ORF">GCM10010334_02490</name>
</gene>
<evidence type="ECO:0000313" key="2">
    <source>
        <dbReference type="EMBL" id="GHC77775.1"/>
    </source>
</evidence>
<reference evidence="2" key="2">
    <citation type="submission" date="2020-09" db="EMBL/GenBank/DDBJ databases">
        <authorList>
            <person name="Sun Q."/>
            <person name="Ohkuma M."/>
        </authorList>
    </citation>
    <scope>NUCLEOTIDE SEQUENCE</scope>
    <source>
        <strain evidence="2">JCM 4637</strain>
    </source>
</reference>
<sequence>MASIRRSVGKARKGMGELVRSARTLNATRARQMELMEQTHKELVSIRRELFYQREYLNVLRYEAFSPTGRQVKALTDSVQYDLRQTLELVAERKLSFARFGDGEFRTMFRYDYNLAFQPNSPELRAALRKVLSYDGYDAERLLIGLPHPYLQNLHWQSVWLDMWEDFREVVDPEQKYGDAHVTRPVFFEQLPDDGVDLWRRLWDGKRVCVVTGRNSRFELLDEFFGNVRDAEFIHSVPTNAFEDVPRLVDEVKKTDADLFLIALGPAGTVLAAEASNAGKWAVDTGHLSNSWQHQVQKAPLPEKLPRIIGA</sequence>
<dbReference type="Proteomes" id="UP000638353">
    <property type="component" value="Unassembled WGS sequence"/>
</dbReference>
<evidence type="ECO:0000259" key="1">
    <source>
        <dbReference type="Pfam" id="PF08759"/>
    </source>
</evidence>
<feature type="domain" description="Glycosyltransferase GT-D fold" evidence="1">
    <location>
        <begin position="97"/>
        <end position="295"/>
    </location>
</feature>
<dbReference type="RefSeq" id="WP_189820775.1">
    <property type="nucleotide sequence ID" value="NZ_BMVC01000001.1"/>
</dbReference>
<evidence type="ECO:0000313" key="3">
    <source>
        <dbReference type="Proteomes" id="UP000638353"/>
    </source>
</evidence>
<protein>
    <recommendedName>
        <fullName evidence="1">Glycosyltransferase GT-D fold domain-containing protein</fullName>
    </recommendedName>
</protein>
<dbReference type="InterPro" id="IPR014869">
    <property type="entry name" value="GT-D"/>
</dbReference>
<dbReference type="Pfam" id="PF08759">
    <property type="entry name" value="GT-D"/>
    <property type="match status" value="1"/>
</dbReference>
<name>A0A918WSB9_9ACTN</name>